<dbReference type="Gramene" id="mRNA:HanXRQr2_Chr17g0810731">
    <property type="protein sequence ID" value="mRNA:HanXRQr2_Chr17g0810731"/>
    <property type="gene ID" value="HanXRQr2_Chr17g0810731"/>
</dbReference>
<proteinExistence type="predicted"/>
<dbReference type="AlphaFoldDB" id="A0A9K3DL56"/>
<reference evidence="2" key="1">
    <citation type="journal article" date="2017" name="Nature">
        <title>The sunflower genome provides insights into oil metabolism, flowering and Asterid evolution.</title>
        <authorList>
            <person name="Badouin H."/>
            <person name="Gouzy J."/>
            <person name="Grassa C.J."/>
            <person name="Murat F."/>
            <person name="Staton S.E."/>
            <person name="Cottret L."/>
            <person name="Lelandais-Briere C."/>
            <person name="Owens G.L."/>
            <person name="Carrere S."/>
            <person name="Mayjonade B."/>
            <person name="Legrand L."/>
            <person name="Gill N."/>
            <person name="Kane N.C."/>
            <person name="Bowers J.E."/>
            <person name="Hubner S."/>
            <person name="Bellec A."/>
            <person name="Berard A."/>
            <person name="Berges H."/>
            <person name="Blanchet N."/>
            <person name="Boniface M.C."/>
            <person name="Brunel D."/>
            <person name="Catrice O."/>
            <person name="Chaidir N."/>
            <person name="Claudel C."/>
            <person name="Donnadieu C."/>
            <person name="Faraut T."/>
            <person name="Fievet G."/>
            <person name="Helmstetter N."/>
            <person name="King M."/>
            <person name="Knapp S.J."/>
            <person name="Lai Z."/>
            <person name="Le Paslier M.C."/>
            <person name="Lippi Y."/>
            <person name="Lorenzon L."/>
            <person name="Mandel J.R."/>
            <person name="Marage G."/>
            <person name="Marchand G."/>
            <person name="Marquand E."/>
            <person name="Bret-Mestries E."/>
            <person name="Morien E."/>
            <person name="Nambeesan S."/>
            <person name="Nguyen T."/>
            <person name="Pegot-Espagnet P."/>
            <person name="Pouilly N."/>
            <person name="Raftis F."/>
            <person name="Sallet E."/>
            <person name="Schiex T."/>
            <person name="Thomas J."/>
            <person name="Vandecasteele C."/>
            <person name="Vares D."/>
            <person name="Vear F."/>
            <person name="Vautrin S."/>
            <person name="Crespi M."/>
            <person name="Mangin B."/>
            <person name="Burke J.M."/>
            <person name="Salse J."/>
            <person name="Munos S."/>
            <person name="Vincourt P."/>
            <person name="Rieseberg L.H."/>
            <person name="Langlade N.B."/>
        </authorList>
    </citation>
    <scope>NUCLEOTIDE SEQUENCE</scope>
    <source>
        <tissue evidence="2">Leaves</tissue>
    </source>
</reference>
<evidence type="ECO:0000256" key="1">
    <source>
        <dbReference type="SAM" id="Phobius"/>
    </source>
</evidence>
<accession>A0A9K3DL56</accession>
<organism evidence="2 3">
    <name type="scientific">Helianthus annuus</name>
    <name type="common">Common sunflower</name>
    <dbReference type="NCBI Taxonomy" id="4232"/>
    <lineage>
        <taxon>Eukaryota</taxon>
        <taxon>Viridiplantae</taxon>
        <taxon>Streptophyta</taxon>
        <taxon>Embryophyta</taxon>
        <taxon>Tracheophyta</taxon>
        <taxon>Spermatophyta</taxon>
        <taxon>Magnoliopsida</taxon>
        <taxon>eudicotyledons</taxon>
        <taxon>Gunneridae</taxon>
        <taxon>Pentapetalae</taxon>
        <taxon>asterids</taxon>
        <taxon>campanulids</taxon>
        <taxon>Asterales</taxon>
        <taxon>Asteraceae</taxon>
        <taxon>Asteroideae</taxon>
        <taxon>Heliantheae alliance</taxon>
        <taxon>Heliantheae</taxon>
        <taxon>Helianthus</taxon>
    </lineage>
</organism>
<comment type="caution">
    <text evidence="2">The sequence shown here is derived from an EMBL/GenBank/DDBJ whole genome shotgun (WGS) entry which is preliminary data.</text>
</comment>
<sequence length="68" mass="7938">MVYFLGKMLSICNIDGERLLLVAKFFNFITMKLNKTIPLSSGFFVLLYVSFLEGFFCSGRRSRKRIQM</sequence>
<keyword evidence="1" id="KW-0812">Transmembrane</keyword>
<evidence type="ECO:0000313" key="2">
    <source>
        <dbReference type="EMBL" id="KAF5756107.1"/>
    </source>
</evidence>
<dbReference type="Proteomes" id="UP000215914">
    <property type="component" value="Unassembled WGS sequence"/>
</dbReference>
<gene>
    <name evidence="2" type="ORF">HanXRQr2_Chr17g0810731</name>
</gene>
<protein>
    <submittedName>
        <fullName evidence="2">Uncharacterized protein</fullName>
    </submittedName>
</protein>
<reference evidence="2" key="2">
    <citation type="submission" date="2020-06" db="EMBL/GenBank/DDBJ databases">
        <title>Helianthus annuus Genome sequencing and assembly Release 2.</title>
        <authorList>
            <person name="Gouzy J."/>
            <person name="Langlade N."/>
            <person name="Munos S."/>
        </authorList>
    </citation>
    <scope>NUCLEOTIDE SEQUENCE</scope>
    <source>
        <tissue evidence="2">Leaves</tissue>
    </source>
</reference>
<keyword evidence="3" id="KW-1185">Reference proteome</keyword>
<keyword evidence="1" id="KW-1133">Transmembrane helix</keyword>
<name>A0A9K3DL56_HELAN</name>
<dbReference type="EMBL" id="MNCJ02000332">
    <property type="protein sequence ID" value="KAF5756107.1"/>
    <property type="molecule type" value="Genomic_DNA"/>
</dbReference>
<keyword evidence="1" id="KW-0472">Membrane</keyword>
<feature type="transmembrane region" description="Helical" evidence="1">
    <location>
        <begin position="37"/>
        <end position="58"/>
    </location>
</feature>
<evidence type="ECO:0000313" key="3">
    <source>
        <dbReference type="Proteomes" id="UP000215914"/>
    </source>
</evidence>